<protein>
    <submittedName>
        <fullName evidence="2">Uncharacterized protein</fullName>
    </submittedName>
</protein>
<dbReference type="Proteomes" id="UP001209922">
    <property type="component" value="Unassembled WGS sequence"/>
</dbReference>
<comment type="caution">
    <text evidence="2">The sequence shown here is derived from an EMBL/GenBank/DDBJ whole genome shotgun (WGS) entry which is preliminary data.</text>
</comment>
<dbReference type="RefSeq" id="WP_265128737.1">
    <property type="nucleotide sequence ID" value="NZ_JAPCHY010000013.1"/>
</dbReference>
<name>A0ABT3JZ38_9XANT</name>
<reference evidence="2 3" key="1">
    <citation type="submission" date="2022-10" db="EMBL/GenBank/DDBJ databases">
        <title>Xanthomonas sp. H13-6.</title>
        <authorList>
            <person name="Liu X."/>
            <person name="Deng Z."/>
            <person name="Jiang Y."/>
            <person name="Yu T."/>
            <person name="Ai J."/>
        </authorList>
    </citation>
    <scope>NUCLEOTIDE SEQUENCE [LARGE SCALE GENOMIC DNA]</scope>
    <source>
        <strain evidence="2 3">H13-6</strain>
    </source>
</reference>
<gene>
    <name evidence="2" type="ORF">OK345_14720</name>
</gene>
<proteinExistence type="predicted"/>
<feature type="signal peptide" evidence="1">
    <location>
        <begin position="1"/>
        <end position="37"/>
    </location>
</feature>
<dbReference type="EMBL" id="JAPCHY010000013">
    <property type="protein sequence ID" value="MCW4473751.1"/>
    <property type="molecule type" value="Genomic_DNA"/>
</dbReference>
<evidence type="ECO:0000256" key="1">
    <source>
        <dbReference type="SAM" id="SignalP"/>
    </source>
</evidence>
<accession>A0ABT3JZ38</accession>
<sequence>MAFMIDAIARRYFQGISRSTLSSLLVLMALMTGTALASEGDKRADRKADAWIGRDASELLLQMRVDGGRVNIEEDDEKGETRYTWSTWNPAWTETTTYQGDVIGMTPGAKGGPSTPIFGQGTTVKTHHPATHRCNITFIADMEGIIRSWRYTGSRCANDIDKPKAK</sequence>
<feature type="chain" id="PRO_5045368812" evidence="1">
    <location>
        <begin position="38"/>
        <end position="166"/>
    </location>
</feature>
<evidence type="ECO:0000313" key="3">
    <source>
        <dbReference type="Proteomes" id="UP001209922"/>
    </source>
</evidence>
<organism evidence="2 3">
    <name type="scientific">Xanthomonas chitinilytica</name>
    <dbReference type="NCBI Taxonomy" id="2989819"/>
    <lineage>
        <taxon>Bacteria</taxon>
        <taxon>Pseudomonadati</taxon>
        <taxon>Pseudomonadota</taxon>
        <taxon>Gammaproteobacteria</taxon>
        <taxon>Lysobacterales</taxon>
        <taxon>Lysobacteraceae</taxon>
        <taxon>Xanthomonas</taxon>
    </lineage>
</organism>
<keyword evidence="3" id="KW-1185">Reference proteome</keyword>
<evidence type="ECO:0000313" key="2">
    <source>
        <dbReference type="EMBL" id="MCW4473751.1"/>
    </source>
</evidence>
<keyword evidence="1" id="KW-0732">Signal</keyword>